<keyword evidence="1" id="KW-0175">Coiled coil</keyword>
<dbReference type="Proteomes" id="UP000198604">
    <property type="component" value="Unassembled WGS sequence"/>
</dbReference>
<sequence length="94" mass="11370">MAKGEIILNKENNMADIKKTLKLYIDTALADRINFLEDELYNRAYKDIEKLETENAHLKKLCIEQQEVIMDYEWLRLKRSAFISQKNHRKWRAR</sequence>
<keyword evidence="3" id="KW-1185">Reference proteome</keyword>
<organism evidence="2 3">
    <name type="scientific">Streptococcus varani</name>
    <dbReference type="NCBI Taxonomy" id="1608583"/>
    <lineage>
        <taxon>Bacteria</taxon>
        <taxon>Bacillati</taxon>
        <taxon>Bacillota</taxon>
        <taxon>Bacilli</taxon>
        <taxon>Lactobacillales</taxon>
        <taxon>Streptococcaceae</taxon>
        <taxon>Streptococcus</taxon>
    </lineage>
</organism>
<protein>
    <submittedName>
        <fullName evidence="2">Uncharacterized protein</fullName>
    </submittedName>
</protein>
<gene>
    <name evidence="2" type="ORF">BN1356_00938</name>
</gene>
<dbReference type="STRING" id="1608583.BN1356_00938"/>
<dbReference type="AlphaFoldDB" id="A0A0E4H4F2"/>
<reference evidence="3" key="1">
    <citation type="submission" date="2015-03" db="EMBL/GenBank/DDBJ databases">
        <authorList>
            <person name="Urmite Genomes"/>
        </authorList>
    </citation>
    <scope>NUCLEOTIDE SEQUENCE [LARGE SCALE GENOMIC DNA]</scope>
    <source>
        <strain evidence="3">FF10</strain>
    </source>
</reference>
<name>A0A0E4H4F2_9STRE</name>
<feature type="coiled-coil region" evidence="1">
    <location>
        <begin position="41"/>
        <end position="68"/>
    </location>
</feature>
<dbReference type="EMBL" id="CTEN01000002">
    <property type="protein sequence ID" value="CQR24594.1"/>
    <property type="molecule type" value="Genomic_DNA"/>
</dbReference>
<evidence type="ECO:0000313" key="2">
    <source>
        <dbReference type="EMBL" id="CQR24594.1"/>
    </source>
</evidence>
<accession>A0A0E4H4F2</accession>
<evidence type="ECO:0000313" key="3">
    <source>
        <dbReference type="Proteomes" id="UP000198604"/>
    </source>
</evidence>
<evidence type="ECO:0000256" key="1">
    <source>
        <dbReference type="SAM" id="Coils"/>
    </source>
</evidence>
<dbReference type="RefSeq" id="WP_245620301.1">
    <property type="nucleotide sequence ID" value="NZ_CTEN01000002.1"/>
</dbReference>
<proteinExistence type="predicted"/>